<keyword evidence="4" id="KW-1185">Reference proteome</keyword>
<dbReference type="EMBL" id="JAADJZ010000009">
    <property type="protein sequence ID" value="KAF2872234.1"/>
    <property type="molecule type" value="Genomic_DNA"/>
</dbReference>
<feature type="region of interest" description="Disordered" evidence="2">
    <location>
        <begin position="116"/>
        <end position="159"/>
    </location>
</feature>
<feature type="region of interest" description="Disordered" evidence="2">
    <location>
        <begin position="1"/>
        <end position="65"/>
    </location>
</feature>
<organism evidence="3 4">
    <name type="scientific">Massariosphaeria phaeospora</name>
    <dbReference type="NCBI Taxonomy" id="100035"/>
    <lineage>
        <taxon>Eukaryota</taxon>
        <taxon>Fungi</taxon>
        <taxon>Dikarya</taxon>
        <taxon>Ascomycota</taxon>
        <taxon>Pezizomycotina</taxon>
        <taxon>Dothideomycetes</taxon>
        <taxon>Pleosporomycetidae</taxon>
        <taxon>Pleosporales</taxon>
        <taxon>Pleosporales incertae sedis</taxon>
        <taxon>Massariosphaeria</taxon>
    </lineage>
</organism>
<sequence>MASTPIIPNTASKRAASASASPAHPGEADASGDDPNYDELEDDEATNGLFVTDDETNDDANVTNPAPAAHPLSLIALNHGTERVLATALAAEVLKNEALTNEIAQLKAQLALTTTAATTTARRGRKRTPANPLRPDGVISGRVTKGKASGGKGPEATAGKFRAAAVPTGCPREYGTPPGRCHRKGCNKLHPDQFARYQAMEGKFGHVVDALLK</sequence>
<dbReference type="Proteomes" id="UP000481861">
    <property type="component" value="Unassembled WGS sequence"/>
</dbReference>
<feature type="compositionally biased region" description="Acidic residues" evidence="2">
    <location>
        <begin position="30"/>
        <end position="45"/>
    </location>
</feature>
<proteinExistence type="predicted"/>
<dbReference type="AlphaFoldDB" id="A0A7C8I6X2"/>
<evidence type="ECO:0000313" key="4">
    <source>
        <dbReference type="Proteomes" id="UP000481861"/>
    </source>
</evidence>
<feature type="compositionally biased region" description="Low complexity" evidence="2">
    <location>
        <begin position="11"/>
        <end position="23"/>
    </location>
</feature>
<feature type="compositionally biased region" description="Polar residues" evidence="2">
    <location>
        <begin position="1"/>
        <end position="10"/>
    </location>
</feature>
<evidence type="ECO:0000256" key="2">
    <source>
        <dbReference type="SAM" id="MobiDB-lite"/>
    </source>
</evidence>
<feature type="coiled-coil region" evidence="1">
    <location>
        <begin position="89"/>
        <end position="116"/>
    </location>
</feature>
<gene>
    <name evidence="3" type="ORF">BDV95DRAFT_661363</name>
</gene>
<evidence type="ECO:0000313" key="3">
    <source>
        <dbReference type="EMBL" id="KAF2872234.1"/>
    </source>
</evidence>
<accession>A0A7C8I6X2</accession>
<comment type="caution">
    <text evidence="3">The sequence shown here is derived from an EMBL/GenBank/DDBJ whole genome shotgun (WGS) entry which is preliminary data.</text>
</comment>
<keyword evidence="1" id="KW-0175">Coiled coil</keyword>
<name>A0A7C8I6X2_9PLEO</name>
<evidence type="ECO:0000256" key="1">
    <source>
        <dbReference type="SAM" id="Coils"/>
    </source>
</evidence>
<reference evidence="3 4" key="1">
    <citation type="submission" date="2020-01" db="EMBL/GenBank/DDBJ databases">
        <authorList>
            <consortium name="DOE Joint Genome Institute"/>
            <person name="Haridas S."/>
            <person name="Albert R."/>
            <person name="Binder M."/>
            <person name="Bloem J."/>
            <person name="Labutti K."/>
            <person name="Salamov A."/>
            <person name="Andreopoulos B."/>
            <person name="Baker S.E."/>
            <person name="Barry K."/>
            <person name="Bills G."/>
            <person name="Bluhm B.H."/>
            <person name="Cannon C."/>
            <person name="Castanera R."/>
            <person name="Culley D.E."/>
            <person name="Daum C."/>
            <person name="Ezra D."/>
            <person name="Gonzalez J.B."/>
            <person name="Henrissat B."/>
            <person name="Kuo A."/>
            <person name="Liang C."/>
            <person name="Lipzen A."/>
            <person name="Lutzoni F."/>
            <person name="Magnuson J."/>
            <person name="Mondo S."/>
            <person name="Nolan M."/>
            <person name="Ohm R."/>
            <person name="Pangilinan J."/>
            <person name="Park H.-J.H."/>
            <person name="Ramirez L."/>
            <person name="Alfaro M."/>
            <person name="Sun H."/>
            <person name="Tritt A."/>
            <person name="Yoshinaga Y."/>
            <person name="Zwiers L.-H.L."/>
            <person name="Turgeon B.G."/>
            <person name="Goodwin S.B."/>
            <person name="Spatafora J.W."/>
            <person name="Crous P.W."/>
            <person name="Grigoriev I.V."/>
        </authorList>
    </citation>
    <scope>NUCLEOTIDE SEQUENCE [LARGE SCALE GENOMIC DNA]</scope>
    <source>
        <strain evidence="3 4">CBS 611.86</strain>
    </source>
</reference>
<protein>
    <submittedName>
        <fullName evidence="3">Uncharacterized protein</fullName>
    </submittedName>
</protein>